<keyword evidence="7 8" id="KW-0902">Two-component regulatory system</keyword>
<feature type="region of interest" description="Disordered" evidence="9">
    <location>
        <begin position="532"/>
        <end position="552"/>
    </location>
</feature>
<protein>
    <recommendedName>
        <fullName evidence="8">Sensor protein</fullName>
        <ecNumber evidence="8">2.7.13.3</ecNumber>
    </recommendedName>
</protein>
<dbReference type="InterPro" id="IPR003594">
    <property type="entry name" value="HATPase_dom"/>
</dbReference>
<comment type="caution">
    <text evidence="12">The sequence shown here is derived from an EMBL/GenBank/DDBJ whole genome shotgun (WGS) entry which is preliminary data.</text>
</comment>
<keyword evidence="3 8" id="KW-0808">Transferase</keyword>
<dbReference type="GO" id="GO:0005886">
    <property type="term" value="C:plasma membrane"/>
    <property type="evidence" value="ECO:0007669"/>
    <property type="project" value="UniProtKB-SubCell"/>
</dbReference>
<dbReference type="PROSITE" id="PS50109">
    <property type="entry name" value="HIS_KIN"/>
    <property type="match status" value="1"/>
</dbReference>
<feature type="transmembrane region" description="Helical" evidence="10">
    <location>
        <begin position="71"/>
        <end position="91"/>
    </location>
</feature>
<dbReference type="EMBL" id="VMRY01000016">
    <property type="protein sequence ID" value="TVT56933.1"/>
    <property type="molecule type" value="Genomic_DNA"/>
</dbReference>
<evidence type="ECO:0000256" key="6">
    <source>
        <dbReference type="ARBA" id="ARBA00022840"/>
    </source>
</evidence>
<keyword evidence="10" id="KW-1133">Transmembrane helix</keyword>
<dbReference type="EC" id="2.7.13.3" evidence="8"/>
<evidence type="ECO:0000256" key="3">
    <source>
        <dbReference type="ARBA" id="ARBA00022679"/>
    </source>
</evidence>
<dbReference type="Gene3D" id="3.30.565.10">
    <property type="entry name" value="Histidine kinase-like ATPase, C-terminal domain"/>
    <property type="match status" value="1"/>
</dbReference>
<evidence type="ECO:0000256" key="4">
    <source>
        <dbReference type="ARBA" id="ARBA00022741"/>
    </source>
</evidence>
<dbReference type="CDD" id="cd16917">
    <property type="entry name" value="HATPase_UhpB-NarQ-NarX-like"/>
    <property type="match status" value="1"/>
</dbReference>
<feature type="transmembrane region" description="Helical" evidence="10">
    <location>
        <begin position="42"/>
        <end position="64"/>
    </location>
</feature>
<dbReference type="Pfam" id="PF07730">
    <property type="entry name" value="HisKA_3"/>
    <property type="match status" value="1"/>
</dbReference>
<evidence type="ECO:0000256" key="5">
    <source>
        <dbReference type="ARBA" id="ARBA00022777"/>
    </source>
</evidence>
<keyword evidence="2" id="KW-0597">Phosphoprotein</keyword>
<dbReference type="InterPro" id="IPR016380">
    <property type="entry name" value="Sig_transdc_His_kin_NarX/NarQ"/>
</dbReference>
<dbReference type="InterPro" id="IPR005467">
    <property type="entry name" value="His_kinase_dom"/>
</dbReference>
<evidence type="ECO:0000259" key="11">
    <source>
        <dbReference type="PROSITE" id="PS50109"/>
    </source>
</evidence>
<dbReference type="Proteomes" id="UP000317355">
    <property type="component" value="Unassembled WGS sequence"/>
</dbReference>
<comment type="catalytic activity">
    <reaction evidence="1 8">
        <text>ATP + protein L-histidine = ADP + protein N-phospho-L-histidine.</text>
        <dbReference type="EC" id="2.7.13.3"/>
    </reaction>
</comment>
<dbReference type="PANTHER" id="PTHR24421:SF10">
    <property type="entry name" value="NITRATE_NITRITE SENSOR PROTEIN NARQ"/>
    <property type="match status" value="1"/>
</dbReference>
<evidence type="ECO:0000256" key="2">
    <source>
        <dbReference type="ARBA" id="ARBA00022553"/>
    </source>
</evidence>
<organism evidence="12 13">
    <name type="scientific">Sedimenticola thiotaurini</name>
    <dbReference type="NCBI Taxonomy" id="1543721"/>
    <lineage>
        <taxon>Bacteria</taxon>
        <taxon>Pseudomonadati</taxon>
        <taxon>Pseudomonadota</taxon>
        <taxon>Gammaproteobacteria</taxon>
        <taxon>Chromatiales</taxon>
        <taxon>Sedimenticolaceae</taxon>
        <taxon>Sedimenticola</taxon>
    </lineage>
</organism>
<dbReference type="SUPFAM" id="SSF55874">
    <property type="entry name" value="ATPase domain of HSP90 chaperone/DNA topoisomerase II/histidine kinase"/>
    <property type="match status" value="1"/>
</dbReference>
<keyword evidence="8" id="KW-0997">Cell inner membrane</keyword>
<evidence type="ECO:0000256" key="9">
    <source>
        <dbReference type="SAM" id="MobiDB-lite"/>
    </source>
</evidence>
<keyword evidence="5 8" id="KW-0418">Kinase</keyword>
<evidence type="ECO:0000256" key="7">
    <source>
        <dbReference type="ARBA" id="ARBA00023012"/>
    </source>
</evidence>
<dbReference type="InterPro" id="IPR011712">
    <property type="entry name" value="Sig_transdc_His_kin_sub3_dim/P"/>
</dbReference>
<dbReference type="GO" id="GO:0046983">
    <property type="term" value="F:protein dimerization activity"/>
    <property type="evidence" value="ECO:0007669"/>
    <property type="project" value="UniProtKB-UniRule"/>
</dbReference>
<evidence type="ECO:0000256" key="10">
    <source>
        <dbReference type="SAM" id="Phobius"/>
    </source>
</evidence>
<evidence type="ECO:0000256" key="1">
    <source>
        <dbReference type="ARBA" id="ARBA00000085"/>
    </source>
</evidence>
<dbReference type="GO" id="GO:0005524">
    <property type="term" value="F:ATP binding"/>
    <property type="evidence" value="ECO:0007669"/>
    <property type="project" value="UniProtKB-UniRule"/>
</dbReference>
<gene>
    <name evidence="12" type="ORF">FHK82_06355</name>
</gene>
<name>A0A558D7I9_9GAMM</name>
<dbReference type="InterPro" id="IPR050482">
    <property type="entry name" value="Sensor_HK_TwoCompSys"/>
</dbReference>
<keyword evidence="10" id="KW-0812">Transmembrane</keyword>
<sequence length="552" mass="61456">MSKALTNDEKLTRCASPPEASGLLLTIAGRYPYLQVLVAARLIWPLIALALALLLNLLLVFWFVRGGEAGMVGLLLIFSILVAIAAFAIGVNRLRNRLLAPLVQLERAVGDVCQGEPWTTLIFDDVGVLGPLARDLDSLSSELIDLYEDMDNRVARQTRRLAQQTTGLKALYDVAASINQIDDMDDLLMRFLRILKEMAHGVSATVQLTTTEGLMRLVGSLGADDRLLTESEQLPVPLCQCGKTLSSGDVLCEHDAVLCSKRNNRHMYSSEEMDQITVPLKFHGDVLGLYRIYIKKPALEGREETYDLLSTIGSHLGIAIAKHRSDEEARRLSIIEERTALAHELHDSLAQTLASLRFQVRMLDETLEQETIDPSPARSELERIKNGLDEAHTELRELLNSFLAPVDQRGLILALEKMTQRFKQDTGVSIFFQSGCRQVNMGASEEMQLLRIVQESLANIRKHAKAHTVRVLLTCNPEGEYRLLVEDDGVGFDNVRPPGNPGEHIGLSIMEERARRVGAEIKIESELGEGTRVELTYNPGMNPRKSEQKETH</sequence>
<dbReference type="PIRSF" id="PIRSF003167">
    <property type="entry name" value="STHK_NarX/NarQ"/>
    <property type="match status" value="1"/>
</dbReference>
<dbReference type="SUPFAM" id="SSF55781">
    <property type="entry name" value="GAF domain-like"/>
    <property type="match status" value="1"/>
</dbReference>
<keyword evidence="4 8" id="KW-0547">Nucleotide-binding</keyword>
<evidence type="ECO:0000256" key="8">
    <source>
        <dbReference type="PIRNR" id="PIRNR003167"/>
    </source>
</evidence>
<reference evidence="12 13" key="1">
    <citation type="submission" date="2019-07" db="EMBL/GenBank/DDBJ databases">
        <title>The pathways for chlorine oxyanion respiration interact through the shared metabolite chlorate.</title>
        <authorList>
            <person name="Barnum T.P."/>
            <person name="Cheng Y."/>
            <person name="Hill K.A."/>
            <person name="Lucas L.N."/>
            <person name="Carlson H.K."/>
            <person name="Coates J.D."/>
        </authorList>
    </citation>
    <scope>NUCLEOTIDE SEQUENCE [LARGE SCALE GENOMIC DNA]</scope>
    <source>
        <strain evidence="12">BK-3</strain>
    </source>
</reference>
<feature type="domain" description="Histidine kinase" evidence="11">
    <location>
        <begin position="340"/>
        <end position="541"/>
    </location>
</feature>
<dbReference type="InterPro" id="IPR036890">
    <property type="entry name" value="HATPase_C_sf"/>
</dbReference>
<evidence type="ECO:0000313" key="13">
    <source>
        <dbReference type="Proteomes" id="UP000317355"/>
    </source>
</evidence>
<dbReference type="Gene3D" id="3.30.450.40">
    <property type="match status" value="1"/>
</dbReference>
<accession>A0A558D7I9</accession>
<evidence type="ECO:0000313" key="12">
    <source>
        <dbReference type="EMBL" id="TVT56933.1"/>
    </source>
</evidence>
<comment type="subcellular location">
    <subcellularLocation>
        <location evidence="8">Cell inner membrane</location>
    </subcellularLocation>
</comment>
<keyword evidence="6 8" id="KW-0067">ATP-binding</keyword>
<dbReference type="Pfam" id="PF02518">
    <property type="entry name" value="HATPase_c"/>
    <property type="match status" value="1"/>
</dbReference>
<keyword evidence="8 10" id="KW-0472">Membrane</keyword>
<dbReference type="SMART" id="SM00387">
    <property type="entry name" value="HATPase_c"/>
    <property type="match status" value="1"/>
</dbReference>
<dbReference type="PANTHER" id="PTHR24421">
    <property type="entry name" value="NITRATE/NITRITE SENSOR PROTEIN NARX-RELATED"/>
    <property type="match status" value="1"/>
</dbReference>
<proteinExistence type="predicted"/>
<keyword evidence="8" id="KW-1003">Cell membrane</keyword>
<dbReference type="GO" id="GO:0000155">
    <property type="term" value="F:phosphorelay sensor kinase activity"/>
    <property type="evidence" value="ECO:0007669"/>
    <property type="project" value="UniProtKB-UniRule"/>
</dbReference>
<dbReference type="AlphaFoldDB" id="A0A558D7I9"/>
<dbReference type="InterPro" id="IPR029016">
    <property type="entry name" value="GAF-like_dom_sf"/>
</dbReference>
<dbReference type="Gene3D" id="1.20.5.1930">
    <property type="match status" value="1"/>
</dbReference>